<comment type="caution">
    <text evidence="6">The sequence shown here is derived from an EMBL/GenBank/DDBJ whole genome shotgun (WGS) entry which is preliminary data.</text>
</comment>
<dbReference type="PANTHER" id="PTHR10044:SF139">
    <property type="entry name" value="DEATH-ASSOCIATED INHIBITOR OF APOPTOSIS 2"/>
    <property type="match status" value="1"/>
</dbReference>
<dbReference type="GO" id="GO:0005737">
    <property type="term" value="C:cytoplasm"/>
    <property type="evidence" value="ECO:0007669"/>
    <property type="project" value="TreeGrafter"/>
</dbReference>
<dbReference type="Proteomes" id="UP000593567">
    <property type="component" value="Unassembled WGS sequence"/>
</dbReference>
<gene>
    <name evidence="6" type="ORF">EB796_012571</name>
</gene>
<dbReference type="GO" id="GO:0008270">
    <property type="term" value="F:zinc ion binding"/>
    <property type="evidence" value="ECO:0007669"/>
    <property type="project" value="UniProtKB-KW"/>
</dbReference>
<dbReference type="GO" id="GO:0043027">
    <property type="term" value="F:cysteine-type endopeptidase inhibitor activity involved in apoptotic process"/>
    <property type="evidence" value="ECO:0007669"/>
    <property type="project" value="TreeGrafter"/>
</dbReference>
<evidence type="ECO:0000256" key="3">
    <source>
        <dbReference type="ARBA" id="ARBA00022833"/>
    </source>
</evidence>
<dbReference type="PROSITE" id="PS50143">
    <property type="entry name" value="BIR_REPEAT_2"/>
    <property type="match status" value="2"/>
</dbReference>
<keyword evidence="2 4" id="KW-0479">Metal-binding</keyword>
<dbReference type="SUPFAM" id="SSF57924">
    <property type="entry name" value="Inhibitor of apoptosis (IAP) repeat"/>
    <property type="match status" value="2"/>
</dbReference>
<dbReference type="GO" id="GO:0061630">
    <property type="term" value="F:ubiquitin protein ligase activity"/>
    <property type="evidence" value="ECO:0007669"/>
    <property type="project" value="TreeGrafter"/>
</dbReference>
<dbReference type="AlphaFoldDB" id="A0A7J7JT94"/>
<dbReference type="PANTHER" id="PTHR10044">
    <property type="entry name" value="INHIBITOR OF APOPTOSIS"/>
    <property type="match status" value="1"/>
</dbReference>
<dbReference type="SMART" id="SM00238">
    <property type="entry name" value="BIR"/>
    <property type="match status" value="2"/>
</dbReference>
<name>A0A7J7JT94_BUGNE</name>
<dbReference type="Pfam" id="PF00653">
    <property type="entry name" value="BIR"/>
    <property type="match status" value="2"/>
</dbReference>
<dbReference type="CDD" id="cd00022">
    <property type="entry name" value="BIR"/>
    <property type="match status" value="2"/>
</dbReference>
<dbReference type="Gene3D" id="1.10.1170.10">
    <property type="entry name" value="Inhibitor Of Apoptosis Protein (2mihbC-IAP-1), Chain A"/>
    <property type="match status" value="2"/>
</dbReference>
<protein>
    <submittedName>
        <fullName evidence="6">BIRC7</fullName>
    </submittedName>
</protein>
<organism evidence="6 7">
    <name type="scientific">Bugula neritina</name>
    <name type="common">Brown bryozoan</name>
    <name type="synonym">Sertularia neritina</name>
    <dbReference type="NCBI Taxonomy" id="10212"/>
    <lineage>
        <taxon>Eukaryota</taxon>
        <taxon>Metazoa</taxon>
        <taxon>Spiralia</taxon>
        <taxon>Lophotrochozoa</taxon>
        <taxon>Bryozoa</taxon>
        <taxon>Gymnolaemata</taxon>
        <taxon>Cheilostomatida</taxon>
        <taxon>Flustrina</taxon>
        <taxon>Buguloidea</taxon>
        <taxon>Bugulidae</taxon>
        <taxon>Bugula</taxon>
    </lineage>
</organism>
<dbReference type="GO" id="GO:0043066">
    <property type="term" value="P:negative regulation of apoptotic process"/>
    <property type="evidence" value="ECO:0007669"/>
    <property type="project" value="TreeGrafter"/>
</dbReference>
<dbReference type="OrthoDB" id="4034597at2759"/>
<dbReference type="GO" id="GO:0051726">
    <property type="term" value="P:regulation of cell cycle"/>
    <property type="evidence" value="ECO:0007669"/>
    <property type="project" value="TreeGrafter"/>
</dbReference>
<keyword evidence="3" id="KW-0862">Zinc</keyword>
<evidence type="ECO:0000259" key="5">
    <source>
        <dbReference type="PROSITE" id="PS50089"/>
    </source>
</evidence>
<evidence type="ECO:0000256" key="1">
    <source>
        <dbReference type="ARBA" id="ARBA00006672"/>
    </source>
</evidence>
<keyword evidence="7" id="KW-1185">Reference proteome</keyword>
<evidence type="ECO:0000256" key="2">
    <source>
        <dbReference type="ARBA" id="ARBA00022771"/>
    </source>
</evidence>
<dbReference type="EMBL" id="VXIV02001854">
    <property type="protein sequence ID" value="KAF6029123.1"/>
    <property type="molecule type" value="Genomic_DNA"/>
</dbReference>
<dbReference type="GO" id="GO:0031398">
    <property type="term" value="P:positive regulation of protein ubiquitination"/>
    <property type="evidence" value="ECO:0007669"/>
    <property type="project" value="TreeGrafter"/>
</dbReference>
<proteinExistence type="inferred from homology"/>
<dbReference type="InterPro" id="IPR001841">
    <property type="entry name" value="Znf_RING"/>
</dbReference>
<evidence type="ECO:0000256" key="4">
    <source>
        <dbReference type="PROSITE-ProRule" id="PRU00175"/>
    </source>
</evidence>
<dbReference type="PROSITE" id="PS50089">
    <property type="entry name" value="ZF_RING_2"/>
    <property type="match status" value="1"/>
</dbReference>
<evidence type="ECO:0000313" key="6">
    <source>
        <dbReference type="EMBL" id="KAF6029123.1"/>
    </source>
</evidence>
<dbReference type="PROSITE" id="PS01282">
    <property type="entry name" value="BIR_REPEAT_1"/>
    <property type="match status" value="1"/>
</dbReference>
<comment type="similarity">
    <text evidence="1">Belongs to the IAP family.</text>
</comment>
<accession>A0A7J7JT94</accession>
<sequence>MFTMQGEDFSQTLRDLCGTIYPPASQGVSLSVYIVPWYSLINVNRVNVSRYAHYISEHLSEEDLDILMRDETERRKTFVSNWPHQNNLSGIKMAESGFFYLGEDDRVKCVFCKGILFNWHESNDPMAEHRKAFSFCEFVKGLFCGNIKYQANMLSKEDIRSVSRVQTLSNRDEQIENVEGVQDRIMLGIQVNHLQILYQHLSDRFQSFHSWSPMATPGYLMSAAGFYSLGRHGAVVCFCCRGGFKNWTESHDPWQQHAMYYPTCHYLLEKKGQNYVNEIQRRFPVMISRTVSKCEELIAGYKINCKKCGLAKFSSVWYVGLPCGHFLYCEECNFIEVSNPRLKCPSCQLQLKATFKIFLC</sequence>
<dbReference type="GO" id="GO:0005634">
    <property type="term" value="C:nucleus"/>
    <property type="evidence" value="ECO:0007669"/>
    <property type="project" value="TreeGrafter"/>
</dbReference>
<dbReference type="InterPro" id="IPR001370">
    <property type="entry name" value="BIR_rpt"/>
</dbReference>
<reference evidence="6" key="1">
    <citation type="submission" date="2020-06" db="EMBL/GenBank/DDBJ databases">
        <title>Draft genome of Bugula neritina, a colonial animal packing powerful symbionts and potential medicines.</title>
        <authorList>
            <person name="Rayko M."/>
        </authorList>
    </citation>
    <scope>NUCLEOTIDE SEQUENCE [LARGE SCALE GENOMIC DNA]</scope>
    <source>
        <strain evidence="6">Kwan_BN1</strain>
    </source>
</reference>
<feature type="domain" description="RING-type" evidence="5">
    <location>
        <begin position="305"/>
        <end position="348"/>
    </location>
</feature>
<keyword evidence="2 4" id="KW-0863">Zinc-finger</keyword>
<dbReference type="InterPro" id="IPR050784">
    <property type="entry name" value="IAP"/>
</dbReference>
<evidence type="ECO:0000313" key="7">
    <source>
        <dbReference type="Proteomes" id="UP000593567"/>
    </source>
</evidence>